<reference evidence="3" key="1">
    <citation type="submission" date="2018-02" db="EMBL/GenBank/DDBJ databases">
        <authorList>
            <person name="Hausmann B."/>
        </authorList>
    </citation>
    <scope>NUCLEOTIDE SEQUENCE [LARGE SCALE GENOMIC DNA]</scope>
    <source>
        <strain evidence="3">Peat soil MAG SbA1</strain>
    </source>
</reference>
<accession>A0A2U3JZR4</accession>
<dbReference type="CDD" id="cd08556">
    <property type="entry name" value="GDPD"/>
    <property type="match status" value="1"/>
</dbReference>
<name>A0A2U3JZR4_9BACT</name>
<evidence type="ECO:0000313" key="3">
    <source>
        <dbReference type="Proteomes" id="UP000238701"/>
    </source>
</evidence>
<dbReference type="PANTHER" id="PTHR46211">
    <property type="entry name" value="GLYCEROPHOSPHORYL DIESTER PHOSPHODIESTERASE"/>
    <property type="match status" value="1"/>
</dbReference>
<evidence type="ECO:0000313" key="2">
    <source>
        <dbReference type="EMBL" id="SPF32807.1"/>
    </source>
</evidence>
<protein>
    <submittedName>
        <fullName evidence="2">Putative Glycerophosphoryl diester phosphodiesterase</fullName>
    </submittedName>
</protein>
<dbReference type="OrthoDB" id="384721at2"/>
<proteinExistence type="predicted"/>
<feature type="domain" description="GP-PDE" evidence="1">
    <location>
        <begin position="4"/>
        <end position="212"/>
    </location>
</feature>
<dbReference type="InterPro" id="IPR030395">
    <property type="entry name" value="GP_PDE_dom"/>
</dbReference>
<dbReference type="Proteomes" id="UP000238701">
    <property type="component" value="Unassembled WGS sequence"/>
</dbReference>
<dbReference type="PANTHER" id="PTHR46211:SF1">
    <property type="entry name" value="GLYCEROPHOSPHODIESTER PHOSPHODIESTERASE, CYTOPLASMIC"/>
    <property type="match status" value="1"/>
</dbReference>
<dbReference type="GO" id="GO:0006629">
    <property type="term" value="P:lipid metabolic process"/>
    <property type="evidence" value="ECO:0007669"/>
    <property type="project" value="InterPro"/>
</dbReference>
<dbReference type="GO" id="GO:0008081">
    <property type="term" value="F:phosphoric diester hydrolase activity"/>
    <property type="evidence" value="ECO:0007669"/>
    <property type="project" value="InterPro"/>
</dbReference>
<organism evidence="2 3">
    <name type="scientific">Candidatus Sulfotelmatobacter kueseliae</name>
    <dbReference type="NCBI Taxonomy" id="2042962"/>
    <lineage>
        <taxon>Bacteria</taxon>
        <taxon>Pseudomonadati</taxon>
        <taxon>Acidobacteriota</taxon>
        <taxon>Terriglobia</taxon>
        <taxon>Terriglobales</taxon>
        <taxon>Candidatus Korobacteraceae</taxon>
        <taxon>Candidatus Sulfotelmatobacter</taxon>
    </lineage>
</organism>
<gene>
    <name evidence="2" type="ORF">SBA1_110014</name>
</gene>
<dbReference type="Gene3D" id="3.20.20.190">
    <property type="entry name" value="Phosphatidylinositol (PI) phosphodiesterase"/>
    <property type="match status" value="1"/>
</dbReference>
<dbReference type="PROSITE" id="PS51704">
    <property type="entry name" value="GP_PDE"/>
    <property type="match status" value="1"/>
</dbReference>
<sequence>MSRPLLLGHRGARGLKSIPENTLAAFDRALADGCDGFEFDVRLTADGQAVVHHDPKTGDLEIARATARQLPTLLRLHDVLARYPIAFLDIELKVPGLEKVVIEAVRKCQPQRFVVSSFLPEVLETLHDGDAAIPLGLICDSKAQLARWLAVSIEYVILHYELVDPPLVRRVKDAGKKILVWTVNEARDMGRFAGYGVDGIISDNPSLLCRMLAE</sequence>
<dbReference type="InterPro" id="IPR017946">
    <property type="entry name" value="PLC-like_Pdiesterase_TIM-brl"/>
</dbReference>
<evidence type="ECO:0000259" key="1">
    <source>
        <dbReference type="PROSITE" id="PS51704"/>
    </source>
</evidence>
<dbReference type="AlphaFoldDB" id="A0A2U3JZR4"/>
<dbReference type="SUPFAM" id="SSF51695">
    <property type="entry name" value="PLC-like phosphodiesterases"/>
    <property type="match status" value="1"/>
</dbReference>
<dbReference type="Pfam" id="PF03009">
    <property type="entry name" value="GDPD"/>
    <property type="match status" value="2"/>
</dbReference>
<dbReference type="EMBL" id="OMOD01000013">
    <property type="protein sequence ID" value="SPF32807.1"/>
    <property type="molecule type" value="Genomic_DNA"/>
</dbReference>